<dbReference type="InterPro" id="IPR009737">
    <property type="entry name" value="Aim32/Apd1-like"/>
</dbReference>
<proteinExistence type="predicted"/>
<dbReference type="Pfam" id="PF06999">
    <property type="entry name" value="Suc_Fer-like"/>
    <property type="match status" value="1"/>
</dbReference>
<name>A0ABR9UPQ7_9CHRO</name>
<gene>
    <name evidence="1" type="ORF">IQ230_07805</name>
</gene>
<keyword evidence="2" id="KW-1185">Reference proteome</keyword>
<organism evidence="1 2">
    <name type="scientific">Gloeocapsopsis crepidinum LEGE 06123</name>
    <dbReference type="NCBI Taxonomy" id="588587"/>
    <lineage>
        <taxon>Bacteria</taxon>
        <taxon>Bacillati</taxon>
        <taxon>Cyanobacteriota</taxon>
        <taxon>Cyanophyceae</taxon>
        <taxon>Oscillatoriophycideae</taxon>
        <taxon>Chroococcales</taxon>
        <taxon>Chroococcaceae</taxon>
        <taxon>Gloeocapsopsis</taxon>
    </lineage>
</organism>
<dbReference type="InterPro" id="IPR010350">
    <property type="entry name" value="Aim32/Apd1-like_bac"/>
</dbReference>
<reference evidence="1 2" key="1">
    <citation type="submission" date="2020-10" db="EMBL/GenBank/DDBJ databases">
        <authorList>
            <person name="Castelo-Branco R."/>
            <person name="Eusebio N."/>
            <person name="Adriana R."/>
            <person name="Vieira A."/>
            <person name="Brugerolle De Fraissinette N."/>
            <person name="Rezende De Castro R."/>
            <person name="Schneider M.P."/>
            <person name="Vasconcelos V."/>
            <person name="Leao P.N."/>
        </authorList>
    </citation>
    <scope>NUCLEOTIDE SEQUENCE [LARGE SCALE GENOMIC DNA]</scope>
    <source>
        <strain evidence="1 2">LEGE 06123</strain>
    </source>
</reference>
<evidence type="ECO:0000313" key="2">
    <source>
        <dbReference type="Proteomes" id="UP000651156"/>
    </source>
</evidence>
<dbReference type="InterPro" id="IPR036249">
    <property type="entry name" value="Thioredoxin-like_sf"/>
</dbReference>
<dbReference type="CDD" id="cd03062">
    <property type="entry name" value="TRX_Fd_Sucrase"/>
    <property type="match status" value="1"/>
</dbReference>
<dbReference type="RefSeq" id="WP_193931460.1">
    <property type="nucleotide sequence ID" value="NZ_CAWPMZ010000032.1"/>
</dbReference>
<sequence>MTQIDIIKECQICSEVSQANGEDLIGSAGNYDHFLFVEMAEPWARNFVYEHPQLGAIYAMAEDLSQEQVSIRVMAIAPDYKTSNQTRVLHYQRPTQKFARFEKREFLIPHEEMMSLAIALLKQSDELSQFNAYRQQTGHIRDMMLCTHGSYDLACGRFGYPLYRQMRSEYAANCDQLRVWRCTHLGPHNFAPLLVDFPEGRYWGRLKSEILPLLVQRNGSVAELYHFYVGWAGLGWAEQIVEREVWMQEGWDWINYHKTGQTLAIDPSDEDYPNWAEVRIDFTSPDGTISGAYEARIEANRTVKTMWTSGKDQPLWEVKQYHVSRLDKVV</sequence>
<dbReference type="PIRSF" id="PIRSF035042">
    <property type="entry name" value="UCP035042_thirdx"/>
    <property type="match status" value="1"/>
</dbReference>
<accession>A0ABR9UPQ7</accession>
<comment type="caution">
    <text evidence="1">The sequence shown here is derived from an EMBL/GenBank/DDBJ whole genome shotgun (WGS) entry which is preliminary data.</text>
</comment>
<evidence type="ECO:0000313" key="1">
    <source>
        <dbReference type="EMBL" id="MBE9190264.1"/>
    </source>
</evidence>
<dbReference type="EMBL" id="JADEWN010000014">
    <property type="protein sequence ID" value="MBE9190264.1"/>
    <property type="molecule type" value="Genomic_DNA"/>
</dbReference>
<dbReference type="Proteomes" id="UP000651156">
    <property type="component" value="Unassembled WGS sequence"/>
</dbReference>
<dbReference type="SUPFAM" id="SSF52833">
    <property type="entry name" value="Thioredoxin-like"/>
    <property type="match status" value="1"/>
</dbReference>
<protein>
    <submittedName>
        <fullName evidence="1">Sucrase ferredoxin</fullName>
    </submittedName>
</protein>